<dbReference type="GO" id="GO:0019843">
    <property type="term" value="F:rRNA binding"/>
    <property type="evidence" value="ECO:0007669"/>
    <property type="project" value="UniProtKB-UniRule"/>
</dbReference>
<sequence>MPKRQLKGTVVSKKQDKTAIVQVERIKEHPKYRRRFKVHKNYKAHDENNECKEGDAVVIEETKPISKDKTFKFIRKI</sequence>
<reference evidence="8 9" key="1">
    <citation type="journal article" date="2016" name="Nat. Commun.">
        <title>Thousands of microbial genomes shed light on interconnected biogeochemical processes in an aquifer system.</title>
        <authorList>
            <person name="Anantharaman K."/>
            <person name="Brown C.T."/>
            <person name="Hug L.A."/>
            <person name="Sharon I."/>
            <person name="Castelle C.J."/>
            <person name="Probst A.J."/>
            <person name="Thomas B.C."/>
            <person name="Singh A."/>
            <person name="Wilkins M.J."/>
            <person name="Karaoz U."/>
            <person name="Brodie E.L."/>
            <person name="Williams K.H."/>
            <person name="Hubbard S.S."/>
            <person name="Banfield J.F."/>
        </authorList>
    </citation>
    <scope>NUCLEOTIDE SEQUENCE [LARGE SCALE GENOMIC DNA]</scope>
</reference>
<evidence type="ECO:0000313" key="9">
    <source>
        <dbReference type="Proteomes" id="UP000176326"/>
    </source>
</evidence>
<evidence type="ECO:0000256" key="6">
    <source>
        <dbReference type="HAMAP-Rule" id="MF_01345"/>
    </source>
</evidence>
<dbReference type="InterPro" id="IPR019979">
    <property type="entry name" value="Ribosomal_uS17_CS"/>
</dbReference>
<evidence type="ECO:0000256" key="2">
    <source>
        <dbReference type="ARBA" id="ARBA00022730"/>
    </source>
</evidence>
<keyword evidence="3 6" id="KW-0694">RNA-binding</keyword>
<dbReference type="InterPro" id="IPR019984">
    <property type="entry name" value="Ribosomal_uS17_bact/chlr"/>
</dbReference>
<proteinExistence type="inferred from homology"/>
<evidence type="ECO:0000256" key="7">
    <source>
        <dbReference type="RuleBase" id="RU003872"/>
    </source>
</evidence>
<dbReference type="NCBIfam" id="NF004123">
    <property type="entry name" value="PRK05610.1"/>
    <property type="match status" value="1"/>
</dbReference>
<evidence type="ECO:0000313" key="8">
    <source>
        <dbReference type="EMBL" id="OGZ26664.1"/>
    </source>
</evidence>
<dbReference type="Pfam" id="PF00366">
    <property type="entry name" value="Ribosomal_S17"/>
    <property type="match status" value="1"/>
</dbReference>
<dbReference type="GO" id="GO:0003735">
    <property type="term" value="F:structural constituent of ribosome"/>
    <property type="evidence" value="ECO:0007669"/>
    <property type="project" value="UniProtKB-UniRule"/>
</dbReference>
<dbReference type="AlphaFoldDB" id="A0A1G2ELI1"/>
<organism evidence="8 9">
    <name type="scientific">Candidatus Nealsonbacteria bacterium RIFOXYC1_FULL_40_7</name>
    <dbReference type="NCBI Taxonomy" id="1801678"/>
    <lineage>
        <taxon>Bacteria</taxon>
        <taxon>Candidatus Nealsoniibacteriota</taxon>
    </lineage>
</organism>
<comment type="caution">
    <text evidence="8">The sequence shown here is derived from an EMBL/GenBank/DDBJ whole genome shotgun (WGS) entry which is preliminary data.</text>
</comment>
<dbReference type="EMBL" id="MHMN01000057">
    <property type="protein sequence ID" value="OGZ26664.1"/>
    <property type="molecule type" value="Genomic_DNA"/>
</dbReference>
<evidence type="ECO:0000256" key="5">
    <source>
        <dbReference type="ARBA" id="ARBA00023274"/>
    </source>
</evidence>
<keyword evidence="5 6" id="KW-0687">Ribonucleoprotein</keyword>
<keyword evidence="4 6" id="KW-0689">Ribosomal protein</keyword>
<dbReference type="CDD" id="cd00364">
    <property type="entry name" value="Ribosomal_uS17"/>
    <property type="match status" value="1"/>
</dbReference>
<comment type="similarity">
    <text evidence="1 6 7">Belongs to the universal ribosomal protein uS17 family.</text>
</comment>
<keyword evidence="2 6" id="KW-0699">rRNA-binding</keyword>
<dbReference type="SUPFAM" id="SSF50249">
    <property type="entry name" value="Nucleic acid-binding proteins"/>
    <property type="match status" value="1"/>
</dbReference>
<comment type="function">
    <text evidence="6">One of the primary rRNA binding proteins, it binds specifically to the 5'-end of 16S ribosomal RNA.</text>
</comment>
<name>A0A1G2ELI1_9BACT</name>
<evidence type="ECO:0000256" key="1">
    <source>
        <dbReference type="ARBA" id="ARBA00010254"/>
    </source>
</evidence>
<dbReference type="GO" id="GO:0022627">
    <property type="term" value="C:cytosolic small ribosomal subunit"/>
    <property type="evidence" value="ECO:0007669"/>
    <property type="project" value="UniProtKB-UniRule"/>
</dbReference>
<dbReference type="Proteomes" id="UP000176326">
    <property type="component" value="Unassembled WGS sequence"/>
</dbReference>
<dbReference type="InterPro" id="IPR000266">
    <property type="entry name" value="Ribosomal_uS17"/>
</dbReference>
<accession>A0A1G2ELI1</accession>
<dbReference type="PANTHER" id="PTHR10744">
    <property type="entry name" value="40S RIBOSOMAL PROTEIN S11 FAMILY MEMBER"/>
    <property type="match status" value="1"/>
</dbReference>
<comment type="subunit">
    <text evidence="6">Part of the 30S ribosomal subunit.</text>
</comment>
<evidence type="ECO:0000256" key="4">
    <source>
        <dbReference type="ARBA" id="ARBA00022980"/>
    </source>
</evidence>
<dbReference type="Gene3D" id="2.40.50.140">
    <property type="entry name" value="Nucleic acid-binding proteins"/>
    <property type="match status" value="1"/>
</dbReference>
<dbReference type="HAMAP" id="MF_01345_B">
    <property type="entry name" value="Ribosomal_uS17_B"/>
    <property type="match status" value="1"/>
</dbReference>
<dbReference type="InterPro" id="IPR012340">
    <property type="entry name" value="NA-bd_OB-fold"/>
</dbReference>
<dbReference type="PRINTS" id="PR00973">
    <property type="entry name" value="RIBOSOMALS17"/>
</dbReference>
<dbReference type="NCBIfam" id="TIGR03635">
    <property type="entry name" value="uS17_bact"/>
    <property type="match status" value="1"/>
</dbReference>
<dbReference type="PROSITE" id="PS00056">
    <property type="entry name" value="RIBOSOMAL_S17"/>
    <property type="match status" value="1"/>
</dbReference>
<dbReference type="PANTHER" id="PTHR10744:SF1">
    <property type="entry name" value="SMALL RIBOSOMAL SUBUNIT PROTEIN US17M"/>
    <property type="match status" value="1"/>
</dbReference>
<evidence type="ECO:0000256" key="3">
    <source>
        <dbReference type="ARBA" id="ARBA00022884"/>
    </source>
</evidence>
<gene>
    <name evidence="6" type="primary">rpsQ</name>
    <name evidence="8" type="ORF">A2427_04270</name>
</gene>
<dbReference type="GO" id="GO:0006412">
    <property type="term" value="P:translation"/>
    <property type="evidence" value="ECO:0007669"/>
    <property type="project" value="UniProtKB-UniRule"/>
</dbReference>
<protein>
    <recommendedName>
        <fullName evidence="6">Small ribosomal subunit protein uS17</fullName>
    </recommendedName>
</protein>